<evidence type="ECO:0000256" key="5">
    <source>
        <dbReference type="ARBA" id="ARBA00023136"/>
    </source>
</evidence>
<reference evidence="9" key="1">
    <citation type="submission" date="2014-12" db="EMBL/GenBank/DDBJ databases">
        <title>The draft genome of the Tatumella morbirosei type strain, LMG23360T isolated from pineapple rot.</title>
        <authorList>
            <person name="Smits T.H."/>
            <person name="Palmer M."/>
            <person name="Venter S.N."/>
            <person name="Duffy B."/>
            <person name="Steenkamp E.T."/>
            <person name="Chan W.Y."/>
            <person name="Coutinho T.A."/>
            <person name="Coetzee M.P."/>
            <person name="De Maayer P."/>
        </authorList>
    </citation>
    <scope>NUCLEOTIDE SEQUENCE [LARGE SCALE GENOMIC DNA]</scope>
    <source>
        <strain evidence="9">LMG 23360</strain>
    </source>
</reference>
<feature type="region of interest" description="Disordered" evidence="6">
    <location>
        <begin position="206"/>
        <end position="234"/>
    </location>
</feature>
<evidence type="ECO:0000256" key="3">
    <source>
        <dbReference type="ARBA" id="ARBA00022692"/>
    </source>
</evidence>
<dbReference type="InterPro" id="IPR025199">
    <property type="entry name" value="FtsK_4TM"/>
</dbReference>
<keyword evidence="2" id="KW-1003">Cell membrane</keyword>
<evidence type="ECO:0000256" key="4">
    <source>
        <dbReference type="ARBA" id="ARBA00022989"/>
    </source>
</evidence>
<dbReference type="eggNOG" id="COG1674">
    <property type="taxonomic scope" value="Bacteria"/>
</dbReference>
<keyword evidence="5 7" id="KW-0472">Membrane</keyword>
<dbReference type="EMBL" id="JPKR02000002">
    <property type="protein sequence ID" value="KKA63603.1"/>
    <property type="molecule type" value="Genomic_DNA"/>
</dbReference>
<dbReference type="AlphaFoldDB" id="A0A0F5BV21"/>
<proteinExistence type="predicted"/>
<comment type="caution">
    <text evidence="9">The sequence shown here is derived from an EMBL/GenBank/DDBJ whole genome shotgun (WGS) entry which is preliminary data.</text>
</comment>
<dbReference type="PANTHER" id="PTHR22683">
    <property type="entry name" value="SPORULATION PROTEIN RELATED"/>
    <property type="match status" value="1"/>
</dbReference>
<evidence type="ECO:0000256" key="1">
    <source>
        <dbReference type="ARBA" id="ARBA00004651"/>
    </source>
</evidence>
<keyword evidence="10" id="KW-1185">Reference proteome</keyword>
<feature type="compositionally biased region" description="Acidic residues" evidence="6">
    <location>
        <begin position="210"/>
        <end position="220"/>
    </location>
</feature>
<feature type="domain" description="DNA translocase FtsK 4TM region" evidence="8">
    <location>
        <begin position="20"/>
        <end position="191"/>
    </location>
</feature>
<comment type="subcellular location">
    <subcellularLocation>
        <location evidence="1">Cell membrane</location>
        <topology evidence="1">Multi-pass membrane protein</topology>
    </subcellularLocation>
</comment>
<evidence type="ECO:0000256" key="6">
    <source>
        <dbReference type="SAM" id="MobiDB-lite"/>
    </source>
</evidence>
<dbReference type="PANTHER" id="PTHR22683:SF41">
    <property type="entry name" value="DNA TRANSLOCASE FTSK"/>
    <property type="match status" value="1"/>
</dbReference>
<feature type="transmembrane region" description="Helical" evidence="7">
    <location>
        <begin position="110"/>
        <end position="131"/>
    </location>
</feature>
<keyword evidence="3 7" id="KW-0812">Transmembrane</keyword>
<feature type="transmembrane region" description="Helical" evidence="7">
    <location>
        <begin position="25"/>
        <end position="44"/>
    </location>
</feature>
<gene>
    <name evidence="9" type="ORF">HA49_21505</name>
</gene>
<sequence>MSQEYTEDKEVTLTPLSSGRRLLEALLILVALFAVYLMVSLVSFNPSDPSWSQTAWHEPIHNLGGSPGAWLADTLLFIFGVMSYAIPVVIIGLCWITFRHRHNDDYVDYFAIGLRLIGVLALVVTTCGLAAINADDIWYFASGGVIGSLVSSAMTPYFNQATGTLVLLCVWAAGITLYTGWSWLTIAEKIGGAVMSVLTFASNRSRDDNRWDDEDDEEFEPAPVAKKNSGPGLS</sequence>
<evidence type="ECO:0000313" key="9">
    <source>
        <dbReference type="EMBL" id="KKA63603.1"/>
    </source>
</evidence>
<evidence type="ECO:0000313" key="10">
    <source>
        <dbReference type="Proteomes" id="UP000029577"/>
    </source>
</evidence>
<dbReference type="STRING" id="642227.HA49_21505"/>
<organism evidence="9 10">
    <name type="scientific">Tatumella morbirosei</name>
    <dbReference type="NCBI Taxonomy" id="642227"/>
    <lineage>
        <taxon>Bacteria</taxon>
        <taxon>Pseudomonadati</taxon>
        <taxon>Pseudomonadota</taxon>
        <taxon>Gammaproteobacteria</taxon>
        <taxon>Enterobacterales</taxon>
        <taxon>Erwiniaceae</taxon>
        <taxon>Tatumella</taxon>
    </lineage>
</organism>
<dbReference type="Proteomes" id="UP000029577">
    <property type="component" value="Unassembled WGS sequence"/>
</dbReference>
<evidence type="ECO:0000259" key="8">
    <source>
        <dbReference type="Pfam" id="PF13491"/>
    </source>
</evidence>
<accession>A0A0F5BV21</accession>
<keyword evidence="4 7" id="KW-1133">Transmembrane helix</keyword>
<dbReference type="Pfam" id="PF13491">
    <property type="entry name" value="FtsK_4TM"/>
    <property type="match status" value="1"/>
</dbReference>
<dbReference type="InterPro" id="IPR050206">
    <property type="entry name" value="FtsK/SpoIIIE/SftA"/>
</dbReference>
<dbReference type="GO" id="GO:0005886">
    <property type="term" value="C:plasma membrane"/>
    <property type="evidence" value="ECO:0007669"/>
    <property type="project" value="UniProtKB-SubCell"/>
</dbReference>
<feature type="transmembrane region" description="Helical" evidence="7">
    <location>
        <begin position="137"/>
        <end position="158"/>
    </location>
</feature>
<protein>
    <recommendedName>
        <fullName evidence="8">DNA translocase FtsK 4TM region domain-containing protein</fullName>
    </recommendedName>
</protein>
<evidence type="ECO:0000256" key="7">
    <source>
        <dbReference type="SAM" id="Phobius"/>
    </source>
</evidence>
<name>A0A0F5BV21_9GAMM</name>
<feature type="transmembrane region" description="Helical" evidence="7">
    <location>
        <begin position="75"/>
        <end position="98"/>
    </location>
</feature>
<feature type="transmembrane region" description="Helical" evidence="7">
    <location>
        <begin position="165"/>
        <end position="184"/>
    </location>
</feature>
<evidence type="ECO:0000256" key="2">
    <source>
        <dbReference type="ARBA" id="ARBA00022475"/>
    </source>
</evidence>